<feature type="compositionally biased region" description="Basic and acidic residues" evidence="1">
    <location>
        <begin position="115"/>
        <end position="133"/>
    </location>
</feature>
<organism evidence="2 3">
    <name type="scientific">Pontoporia blainvillei</name>
    <name type="common">Franciscana</name>
    <name type="synonym">Delphinus blainvillei</name>
    <dbReference type="NCBI Taxonomy" id="48723"/>
    <lineage>
        <taxon>Eukaryota</taxon>
        <taxon>Metazoa</taxon>
        <taxon>Chordata</taxon>
        <taxon>Craniata</taxon>
        <taxon>Vertebrata</taxon>
        <taxon>Euteleostomi</taxon>
        <taxon>Mammalia</taxon>
        <taxon>Eutheria</taxon>
        <taxon>Laurasiatheria</taxon>
        <taxon>Artiodactyla</taxon>
        <taxon>Whippomorpha</taxon>
        <taxon>Cetacea</taxon>
        <taxon>Odontoceti</taxon>
        <taxon>Pontoporiidae</taxon>
        <taxon>Pontoporia</taxon>
    </lineage>
</organism>
<feature type="compositionally biased region" description="Basic and acidic residues" evidence="1">
    <location>
        <begin position="38"/>
        <end position="62"/>
    </location>
</feature>
<protein>
    <submittedName>
        <fullName evidence="2">Microtubule-actin cross-linking factor isoform X15</fullName>
    </submittedName>
</protein>
<accession>A0ABX0S741</accession>
<name>A0ABX0S741_PONBL</name>
<proteinExistence type="predicted"/>
<comment type="caution">
    <text evidence="2">The sequence shown here is derived from an EMBL/GenBank/DDBJ whole genome shotgun (WGS) entry which is preliminary data.</text>
</comment>
<evidence type="ECO:0000313" key="3">
    <source>
        <dbReference type="Proteomes" id="UP001165941"/>
    </source>
</evidence>
<dbReference type="EMBL" id="PGGH01226966">
    <property type="protein sequence ID" value="NIG60868.1"/>
    <property type="molecule type" value="Genomic_DNA"/>
</dbReference>
<dbReference type="Proteomes" id="UP001165941">
    <property type="component" value="Unassembled WGS sequence"/>
</dbReference>
<evidence type="ECO:0000313" key="2">
    <source>
        <dbReference type="EMBL" id="NIG60868.1"/>
    </source>
</evidence>
<gene>
    <name evidence="2" type="ORF">BU61_8914</name>
</gene>
<keyword evidence="3" id="KW-1185">Reference proteome</keyword>
<reference evidence="2" key="1">
    <citation type="submission" date="2018-05" db="EMBL/GenBank/DDBJ databases">
        <authorList>
            <person name="Pedro S.L.S."/>
            <person name="Freitas R.C."/>
            <person name="Barreto A.S."/>
            <person name="Lima A.O.S."/>
        </authorList>
    </citation>
    <scope>NUCLEOTIDE SEQUENCE</scope>
    <source>
        <strain evidence="2">BP203</strain>
        <tissue evidence="2">Muscle</tissue>
    </source>
</reference>
<feature type="region of interest" description="Disordered" evidence="1">
    <location>
        <begin position="96"/>
        <end position="142"/>
    </location>
</feature>
<feature type="region of interest" description="Disordered" evidence="1">
    <location>
        <begin position="21"/>
        <end position="72"/>
    </location>
</feature>
<sequence length="254" mass="28546">MGNVCGCVRAEKEERYLDPAKTPLSLEKYSAGRRKYFRREPTKKTVGDTESGEPNHENEGKRSSILVSREQAAPWSKGLMQEGCASPSLTLEAGVQHETVSSWCHPGSPSPPQHQETEVKVSELEERISEKDSTPYCAKRKDHFDDVNPKEITFQRRTDSFSFQKAASLNSIHYGTERVLEKSGFSEDPSKNDCGVQEKQNTERSCPHATHHFQFEKKRCPSLCDNVSFPSKDTSGKEFMCLDFSDGIAFGNKS</sequence>
<evidence type="ECO:0000256" key="1">
    <source>
        <dbReference type="SAM" id="MobiDB-lite"/>
    </source>
</evidence>